<dbReference type="RefSeq" id="WP_269884318.1">
    <property type="nucleotide sequence ID" value="NZ_JAQAGZ010000019.1"/>
</dbReference>
<accession>A0ABT4QFX5</accession>
<keyword evidence="2" id="KW-1185">Reference proteome</keyword>
<evidence type="ECO:0000313" key="1">
    <source>
        <dbReference type="EMBL" id="MCZ8515790.1"/>
    </source>
</evidence>
<reference evidence="1 2" key="1">
    <citation type="submission" date="2022-12" db="EMBL/GenBank/DDBJ databases">
        <title>Draft genome sequence of Paenibacillus sp. dW9.</title>
        <authorList>
            <person name="Choi E.-W."/>
            <person name="Kim D.-U."/>
        </authorList>
    </citation>
    <scope>NUCLEOTIDE SEQUENCE [LARGE SCALE GENOMIC DNA]</scope>
    <source>
        <strain evidence="2">dW9</strain>
    </source>
</reference>
<name>A0ABT4QFX5_9BACL</name>
<comment type="caution">
    <text evidence="1">The sequence shown here is derived from an EMBL/GenBank/DDBJ whole genome shotgun (WGS) entry which is preliminary data.</text>
</comment>
<protein>
    <submittedName>
        <fullName evidence="1">DUF2642 domain-containing protein</fullName>
    </submittedName>
</protein>
<dbReference type="EMBL" id="JAQAGZ010000019">
    <property type="protein sequence ID" value="MCZ8515790.1"/>
    <property type="molecule type" value="Genomic_DNA"/>
</dbReference>
<organism evidence="1 2">
    <name type="scientific">Paenibacillus gyeongsangnamensis</name>
    <dbReference type="NCBI Taxonomy" id="3388067"/>
    <lineage>
        <taxon>Bacteria</taxon>
        <taxon>Bacillati</taxon>
        <taxon>Bacillota</taxon>
        <taxon>Bacilli</taxon>
        <taxon>Bacillales</taxon>
        <taxon>Paenibacillaceae</taxon>
        <taxon>Paenibacillus</taxon>
    </lineage>
</organism>
<proteinExistence type="predicted"/>
<sequence>MSDPRELIDQQVKVELSGNNVFTGKLIDLGLDLMVLFHEQRYLYIPLVHVQNLKKSNSQSNDETANLTKGPIDSHNESITLRNILDHAKGLFAEIYVTGNKSIHGYITSVMNDYFVFYSPVYKGTFVSMNHLKWLIPYHPDQVPYSLSNQSLPVNPVHIPLSRTFEEQCKRLEGNLVVFDLGDHPNKIGVLQKAGIQFMKLVNASGDEVLLGTHHLKTVYIP</sequence>
<dbReference type="Proteomes" id="UP001527882">
    <property type="component" value="Unassembled WGS sequence"/>
</dbReference>
<evidence type="ECO:0000313" key="2">
    <source>
        <dbReference type="Proteomes" id="UP001527882"/>
    </source>
</evidence>
<gene>
    <name evidence="1" type="ORF">O9H85_25935</name>
</gene>